<dbReference type="RefSeq" id="WP_330935065.1">
    <property type="nucleotide sequence ID" value="NZ_JAMDKE010000002.1"/>
</dbReference>
<evidence type="ECO:0008006" key="3">
    <source>
        <dbReference type="Google" id="ProtNLM"/>
    </source>
</evidence>
<sequence>MKAYYLIPFVFVLSACSDNDVDECKKVSQNKDINGLADTFCENAALKGDADSQYLLAEILLKKGDIERA</sequence>
<evidence type="ECO:0000313" key="1">
    <source>
        <dbReference type="EMBL" id="MEE6040712.1"/>
    </source>
</evidence>
<accession>A0ABU7QFJ5</accession>
<evidence type="ECO:0000313" key="2">
    <source>
        <dbReference type="Proteomes" id="UP001347884"/>
    </source>
</evidence>
<protein>
    <recommendedName>
        <fullName evidence="3">Lipoprotein</fullName>
    </recommendedName>
</protein>
<dbReference type="PROSITE" id="PS51257">
    <property type="entry name" value="PROKAR_LIPOPROTEIN"/>
    <property type="match status" value="1"/>
</dbReference>
<dbReference type="Proteomes" id="UP001347884">
    <property type="component" value="Unassembled WGS sequence"/>
</dbReference>
<gene>
    <name evidence="1" type="ORF">M5S13_02235</name>
</gene>
<comment type="caution">
    <text evidence="1">The sequence shown here is derived from an EMBL/GenBank/DDBJ whole genome shotgun (WGS) entry which is preliminary data.</text>
</comment>
<dbReference type="EMBL" id="JAMDKF010000003">
    <property type="protein sequence ID" value="MEE6040712.1"/>
    <property type="molecule type" value="Genomic_DNA"/>
</dbReference>
<proteinExistence type="predicted"/>
<keyword evidence="2" id="KW-1185">Reference proteome</keyword>
<reference evidence="1 2" key="1">
    <citation type="journal article" date="2022" name="Front. Microbiol.">
        <title>Commensal bacteria contribute to the growth of multidrug-resistant Avibacterium paragallinarum in chickens.</title>
        <authorList>
            <person name="Zhu J."/>
            <person name="Chen Y."/>
            <person name="Wu Y."/>
            <person name="Wang Y."/>
            <person name="Zhu K."/>
        </authorList>
    </citation>
    <scope>NUCLEOTIDE SEQUENCE [LARGE SCALE GENOMIC DNA]</scope>
    <source>
        <strain evidence="1 2">AV25</strain>
    </source>
</reference>
<name>A0ABU7QFJ5_AVIPA</name>
<organism evidence="1 2">
    <name type="scientific">Avibacterium paragallinarum</name>
    <name type="common">Haemophilus gallinarum</name>
    <dbReference type="NCBI Taxonomy" id="728"/>
    <lineage>
        <taxon>Bacteria</taxon>
        <taxon>Pseudomonadati</taxon>
        <taxon>Pseudomonadota</taxon>
        <taxon>Gammaproteobacteria</taxon>
        <taxon>Pasteurellales</taxon>
        <taxon>Pasteurellaceae</taxon>
        <taxon>Avibacterium</taxon>
    </lineage>
</organism>